<feature type="domain" description="DUF4372" evidence="6">
    <location>
        <begin position="8"/>
        <end position="77"/>
    </location>
</feature>
<dbReference type="InterPro" id="IPR012337">
    <property type="entry name" value="RNaseH-like_sf"/>
</dbReference>
<dbReference type="Pfam" id="PF01609">
    <property type="entry name" value="DDE_Tnp_1"/>
    <property type="match status" value="1"/>
</dbReference>
<gene>
    <name evidence="7" type="ORF">K1I37_08340</name>
</gene>
<dbReference type="eggNOG" id="COG3385">
    <property type="taxonomic scope" value="Bacteria"/>
</dbReference>
<dbReference type="InterPro" id="IPR047952">
    <property type="entry name" value="Transpos_IS4"/>
</dbReference>
<evidence type="ECO:0000313" key="8">
    <source>
        <dbReference type="Proteomes" id="UP000829401"/>
    </source>
</evidence>
<dbReference type="EMBL" id="CP080467">
    <property type="protein sequence ID" value="UNO50458.1"/>
    <property type="molecule type" value="Genomic_DNA"/>
</dbReference>
<evidence type="ECO:0000259" key="6">
    <source>
        <dbReference type="Pfam" id="PF14294"/>
    </source>
</evidence>
<evidence type="ECO:0000259" key="5">
    <source>
        <dbReference type="Pfam" id="PF01609"/>
    </source>
</evidence>
<protein>
    <submittedName>
        <fullName evidence="7">IS4 family transposase</fullName>
    </submittedName>
</protein>
<evidence type="ECO:0000256" key="4">
    <source>
        <dbReference type="ARBA" id="ARBA00023172"/>
    </source>
</evidence>
<accession>T0C6U5</accession>
<sequence>MDKDTTKSTLAEYLSPLNPVEMLREIKTLGLDRYTKKLDSITFLQLLVFAQLQQIDSLTSMSALLNENRQLQAELGLESISTSQLSRKLRQMDTKFPSSVFQRCVAQIVRTAGTKKATQALKRMNLVDASTITMCVSQYPWAEFRQTKAGVKLHLRLVFENDLTYPDKEILTPVKPADRTQMANLVVNEPDALNVFDRGYVDYQKFDEYILNGTRFVTRLRDNASIMEVYEERPVAPDSPVIRDAVIRLGSKFRNMVHPTRWLEVLDSDGRRIIILTNDLTMDATEICDLYRNRWQIELFFKWIKQHLHVKKFYGKSENAVYNQLRIALITFCLLVLLRLRVRHPGRLLDIYKCVRWHWSEPFTEFRCYLSRPPTRASTGRKKVKTEEIFAMTLQQYIDEEIEHLESMVYDPIEYPKCGI</sequence>
<dbReference type="SUPFAM" id="SSF53098">
    <property type="entry name" value="Ribonuclease H-like"/>
    <property type="match status" value="1"/>
</dbReference>
<dbReference type="RefSeq" id="WP_021295821.1">
    <property type="nucleotide sequence ID" value="NZ_AURB01000112.1"/>
</dbReference>
<dbReference type="NCBIfam" id="NF033592">
    <property type="entry name" value="transpos_IS4_1"/>
    <property type="match status" value="1"/>
</dbReference>
<dbReference type="OrthoDB" id="29496at2"/>
<proteinExistence type="inferred from homology"/>
<dbReference type="Gene3D" id="3.90.350.10">
    <property type="entry name" value="Transposase Inhibitor Protein From Tn5, Chain A, domain 1"/>
    <property type="match status" value="1"/>
</dbReference>
<feature type="domain" description="Transposase IS4-like" evidence="5">
    <location>
        <begin position="125"/>
        <end position="332"/>
    </location>
</feature>
<organism evidence="7 8">
    <name type="scientific">Alicyclobacillus acidoterrestris (strain ATCC 49025 / DSM 3922 / CIP 106132 / NCIMB 13137 / GD3B)</name>
    <dbReference type="NCBI Taxonomy" id="1356854"/>
    <lineage>
        <taxon>Bacteria</taxon>
        <taxon>Bacillati</taxon>
        <taxon>Bacillota</taxon>
        <taxon>Bacilli</taxon>
        <taxon>Bacillales</taxon>
        <taxon>Alicyclobacillaceae</taxon>
        <taxon>Alicyclobacillus</taxon>
    </lineage>
</organism>
<keyword evidence="3" id="KW-0238">DNA-binding</keyword>
<evidence type="ECO:0000313" key="7">
    <source>
        <dbReference type="EMBL" id="UNO50458.1"/>
    </source>
</evidence>
<keyword evidence="8" id="KW-1185">Reference proteome</keyword>
<keyword evidence="4" id="KW-0233">DNA recombination</keyword>
<reference evidence="8" key="1">
    <citation type="journal article" date="2022" name="G3 (Bethesda)">
        <title>Unveiling the complete genome sequence of Alicyclobacillus acidoterrestris DSM 3922T, a taint-producing strain.</title>
        <authorList>
            <person name="Leonardo I.C."/>
            <person name="Barreto Crespo M.T."/>
            <person name="Gaspar F.B."/>
        </authorList>
    </citation>
    <scope>NUCLEOTIDE SEQUENCE [LARGE SCALE GENOMIC DNA]</scope>
    <source>
        <strain evidence="8">DSM 3922</strain>
    </source>
</reference>
<dbReference type="PANTHER" id="PTHR33258">
    <property type="entry name" value="TRANSPOSASE INSL FOR INSERTION SEQUENCE ELEMENT IS186A-RELATED"/>
    <property type="match status" value="1"/>
</dbReference>
<evidence type="ECO:0000256" key="2">
    <source>
        <dbReference type="ARBA" id="ARBA00022578"/>
    </source>
</evidence>
<dbReference type="GO" id="GO:0006313">
    <property type="term" value="P:DNA transposition"/>
    <property type="evidence" value="ECO:0007669"/>
    <property type="project" value="InterPro"/>
</dbReference>
<evidence type="ECO:0000256" key="1">
    <source>
        <dbReference type="ARBA" id="ARBA00010075"/>
    </source>
</evidence>
<comment type="similarity">
    <text evidence="1">Belongs to the transposase 11 family.</text>
</comment>
<dbReference type="GO" id="GO:0003677">
    <property type="term" value="F:DNA binding"/>
    <property type="evidence" value="ECO:0007669"/>
    <property type="project" value="UniProtKB-KW"/>
</dbReference>
<dbReference type="InterPro" id="IPR025399">
    <property type="entry name" value="DUF4372"/>
</dbReference>
<accession>A0A9E6ZJQ7</accession>
<dbReference type="Proteomes" id="UP000829401">
    <property type="component" value="Chromosome"/>
</dbReference>
<keyword evidence="2" id="KW-0815">Transposition</keyword>
<evidence type="ECO:0000256" key="3">
    <source>
        <dbReference type="ARBA" id="ARBA00023125"/>
    </source>
</evidence>
<dbReference type="KEGG" id="aaco:K1I37_08340"/>
<dbReference type="PANTHER" id="PTHR33258:SF1">
    <property type="entry name" value="TRANSPOSASE INSL FOR INSERTION SEQUENCE ELEMENT IS186A-RELATED"/>
    <property type="match status" value="1"/>
</dbReference>
<name>T0C6U5_ALIAG</name>
<dbReference type="Pfam" id="PF14294">
    <property type="entry name" value="DUF4372"/>
    <property type="match status" value="1"/>
</dbReference>
<dbReference type="AlphaFoldDB" id="T0C6U5"/>
<dbReference type="InterPro" id="IPR002559">
    <property type="entry name" value="Transposase_11"/>
</dbReference>
<dbReference type="GO" id="GO:0004803">
    <property type="term" value="F:transposase activity"/>
    <property type="evidence" value="ECO:0007669"/>
    <property type="project" value="InterPro"/>
</dbReference>